<name>A0A382RUS6_9ZZZZ</name>
<dbReference type="EMBL" id="UINC01124345">
    <property type="protein sequence ID" value="SVD01429.1"/>
    <property type="molecule type" value="Genomic_DNA"/>
</dbReference>
<feature type="non-terminal residue" evidence="1">
    <location>
        <position position="55"/>
    </location>
</feature>
<dbReference type="AlphaFoldDB" id="A0A382RUS6"/>
<sequence>MVKLIKNNILFAFVIFLTNIFFYSSANADDKCIKVVVGEWRGENNIADPAVMVTM</sequence>
<organism evidence="1">
    <name type="scientific">marine metagenome</name>
    <dbReference type="NCBI Taxonomy" id="408172"/>
    <lineage>
        <taxon>unclassified sequences</taxon>
        <taxon>metagenomes</taxon>
        <taxon>ecological metagenomes</taxon>
    </lineage>
</organism>
<gene>
    <name evidence="1" type="ORF">METZ01_LOCUS354283</name>
</gene>
<evidence type="ECO:0000313" key="1">
    <source>
        <dbReference type="EMBL" id="SVD01429.1"/>
    </source>
</evidence>
<accession>A0A382RUS6</accession>
<proteinExistence type="predicted"/>
<protein>
    <submittedName>
        <fullName evidence="1">Uncharacterized protein</fullName>
    </submittedName>
</protein>
<reference evidence="1" key="1">
    <citation type="submission" date="2018-05" db="EMBL/GenBank/DDBJ databases">
        <authorList>
            <person name="Lanie J.A."/>
            <person name="Ng W.-L."/>
            <person name="Kazmierczak K.M."/>
            <person name="Andrzejewski T.M."/>
            <person name="Davidsen T.M."/>
            <person name="Wayne K.J."/>
            <person name="Tettelin H."/>
            <person name="Glass J.I."/>
            <person name="Rusch D."/>
            <person name="Podicherti R."/>
            <person name="Tsui H.-C.T."/>
            <person name="Winkler M.E."/>
        </authorList>
    </citation>
    <scope>NUCLEOTIDE SEQUENCE</scope>
</reference>